<evidence type="ECO:0000259" key="3">
    <source>
        <dbReference type="PROSITE" id="PS51186"/>
    </source>
</evidence>
<feature type="domain" description="N-acetyltransferase" evidence="3">
    <location>
        <begin position="5"/>
        <end position="152"/>
    </location>
</feature>
<dbReference type="RefSeq" id="WP_188602390.1">
    <property type="nucleotide sequence ID" value="NZ_AP026830.1"/>
</dbReference>
<dbReference type="InterPro" id="IPR006464">
    <property type="entry name" value="AcTrfase_RimI/Ard1"/>
</dbReference>
<reference evidence="5" key="2">
    <citation type="submission" date="2020-09" db="EMBL/GenBank/DDBJ databases">
        <authorList>
            <person name="Sun Q."/>
            <person name="Ohkuma M."/>
        </authorList>
    </citation>
    <scope>NUCLEOTIDE SEQUENCE</scope>
    <source>
        <strain evidence="5">JCM 11219</strain>
    </source>
</reference>
<dbReference type="NCBIfam" id="TIGR01575">
    <property type="entry name" value="rimI"/>
    <property type="match status" value="1"/>
</dbReference>
<keyword evidence="1" id="KW-0808">Transferase</keyword>
<dbReference type="OrthoDB" id="43754at2157"/>
<keyword evidence="7" id="KW-1185">Reference proteome</keyword>
<dbReference type="AlphaFoldDB" id="A0A830ECL3"/>
<dbReference type="Pfam" id="PF00583">
    <property type="entry name" value="Acetyltransf_1"/>
    <property type="match status" value="1"/>
</dbReference>
<evidence type="ECO:0000313" key="6">
    <source>
        <dbReference type="Proteomes" id="UP000657075"/>
    </source>
</evidence>
<dbReference type="CDD" id="cd04301">
    <property type="entry name" value="NAT_SF"/>
    <property type="match status" value="1"/>
</dbReference>
<dbReference type="SUPFAM" id="SSF55729">
    <property type="entry name" value="Acyl-CoA N-acyltransferases (Nat)"/>
    <property type="match status" value="1"/>
</dbReference>
<dbReference type="InterPro" id="IPR045047">
    <property type="entry name" value="Ard1-like"/>
</dbReference>
<dbReference type="InterPro" id="IPR000182">
    <property type="entry name" value="GNAT_dom"/>
</dbReference>
<reference evidence="5" key="1">
    <citation type="journal article" date="2014" name="Int. J. Syst. Evol. Microbiol.">
        <title>Complete genome sequence of Corynebacterium casei LMG S-19264T (=DSM 44701T), isolated from a smear-ripened cheese.</title>
        <authorList>
            <consortium name="US DOE Joint Genome Institute (JGI-PGF)"/>
            <person name="Walter F."/>
            <person name="Albersmeier A."/>
            <person name="Kalinowski J."/>
            <person name="Ruckert C."/>
        </authorList>
    </citation>
    <scope>NUCLEOTIDE SEQUENCE</scope>
    <source>
        <strain evidence="5">JCM 11219</strain>
    </source>
</reference>
<evidence type="ECO:0000256" key="2">
    <source>
        <dbReference type="ARBA" id="ARBA00023315"/>
    </source>
</evidence>
<dbReference type="Proteomes" id="UP000657075">
    <property type="component" value="Unassembled WGS sequence"/>
</dbReference>
<proteinExistence type="predicted"/>
<dbReference type="Proteomes" id="UP001060771">
    <property type="component" value="Chromosome"/>
</dbReference>
<dbReference type="EMBL" id="AP026830">
    <property type="protein sequence ID" value="BDR91911.1"/>
    <property type="molecule type" value="Genomic_DNA"/>
</dbReference>
<accession>A0A830ECL3</accession>
<evidence type="ECO:0000313" key="7">
    <source>
        <dbReference type="Proteomes" id="UP001060771"/>
    </source>
</evidence>
<dbReference type="InterPro" id="IPR016181">
    <property type="entry name" value="Acyl_CoA_acyltransferase"/>
</dbReference>
<dbReference type="GO" id="GO:0004596">
    <property type="term" value="F:protein-N-terminal amino-acid acetyltransferase activity"/>
    <property type="evidence" value="ECO:0007669"/>
    <property type="project" value="InterPro"/>
</dbReference>
<evidence type="ECO:0000313" key="4">
    <source>
        <dbReference type="EMBL" id="BDR91911.1"/>
    </source>
</evidence>
<name>A0A830ECL3_9CREN</name>
<evidence type="ECO:0000313" key="5">
    <source>
        <dbReference type="EMBL" id="GGI69444.1"/>
    </source>
</evidence>
<reference evidence="4" key="4">
    <citation type="journal article" date="2023" name="Microbiol. Resour. Announc.">
        <title>Complete Genome Sequence of Vulcanisaeta souniana Strain IC-059, a Hyperthermophilic Archaeon Isolated from Hot Spring Water in Japan.</title>
        <authorList>
            <person name="Kato S."/>
            <person name="Itoh T."/>
            <person name="Wu L."/>
            <person name="Ma J."/>
            <person name="Ohkuma M."/>
        </authorList>
    </citation>
    <scope>NUCLEOTIDE SEQUENCE</scope>
    <source>
        <strain evidence="4">JCM 11219</strain>
    </source>
</reference>
<dbReference type="GO" id="GO:0031415">
    <property type="term" value="C:NatA complex"/>
    <property type="evidence" value="ECO:0007669"/>
    <property type="project" value="InterPro"/>
</dbReference>
<protein>
    <submittedName>
        <fullName evidence="5">Ribosomal-protein-alanine N-acetyltransferase RimI</fullName>
    </submittedName>
</protein>
<sequence>MKGSLELRRCDPDNDMDIIVNLEREIFKPSEQYTLGFINWLCRNCTNYSYIAFMDGKPVGYIISCIEGLGKGHVISVGVLSNYRRMGIGNALICRSICSMAERGIDHVILEARVSNTPAITLYRKLGFDVHGVLRSYYNDGEDAYLMILGDDKFEALIRKCCSVAKQPP</sequence>
<gene>
    <name evidence="5" type="ORF">GCM10007112_03000</name>
    <name evidence="4" type="ORF">Vsou_10040</name>
</gene>
<organism evidence="5 6">
    <name type="scientific">Vulcanisaeta souniana JCM 11219</name>
    <dbReference type="NCBI Taxonomy" id="1293586"/>
    <lineage>
        <taxon>Archaea</taxon>
        <taxon>Thermoproteota</taxon>
        <taxon>Thermoprotei</taxon>
        <taxon>Thermoproteales</taxon>
        <taxon>Thermoproteaceae</taxon>
        <taxon>Vulcanisaeta</taxon>
    </lineage>
</organism>
<dbReference type="PANTHER" id="PTHR23091:SF4">
    <property type="entry name" value="N-TERMINAL AMINO-ACID N(ALPHA)-ACETYLTRANSFERASE NATA"/>
    <property type="match status" value="1"/>
</dbReference>
<evidence type="ECO:0000256" key="1">
    <source>
        <dbReference type="ARBA" id="ARBA00022679"/>
    </source>
</evidence>
<dbReference type="GeneID" id="76206550"/>
<dbReference type="Gene3D" id="3.40.630.30">
    <property type="match status" value="1"/>
</dbReference>
<dbReference type="PROSITE" id="PS51186">
    <property type="entry name" value="GNAT"/>
    <property type="match status" value="1"/>
</dbReference>
<keyword evidence="2" id="KW-0012">Acyltransferase</keyword>
<dbReference type="PANTHER" id="PTHR23091">
    <property type="entry name" value="N-TERMINAL ACETYLTRANSFERASE"/>
    <property type="match status" value="1"/>
</dbReference>
<dbReference type="EMBL" id="BMNM01000001">
    <property type="protein sequence ID" value="GGI69444.1"/>
    <property type="molecule type" value="Genomic_DNA"/>
</dbReference>
<reference evidence="7" key="3">
    <citation type="submission" date="2022-09" db="EMBL/GenBank/DDBJ databases">
        <title>Complete genome sequence of Vulcanisaeta souniana.</title>
        <authorList>
            <person name="Kato S."/>
            <person name="Itoh T."/>
            <person name="Ohkuma M."/>
        </authorList>
    </citation>
    <scope>NUCLEOTIDE SEQUENCE [LARGE SCALE GENOMIC DNA]</scope>
    <source>
        <strain evidence="7">JCM 11219</strain>
    </source>
</reference>